<proteinExistence type="predicted"/>
<organism evidence="1 2">
    <name type="scientific">Winslowiella toletana</name>
    <dbReference type="NCBI Taxonomy" id="92490"/>
    <lineage>
        <taxon>Bacteria</taxon>
        <taxon>Pseudomonadati</taxon>
        <taxon>Pseudomonadota</taxon>
        <taxon>Gammaproteobacteria</taxon>
        <taxon>Enterobacterales</taxon>
        <taxon>Erwiniaceae</taxon>
        <taxon>Winslowiella</taxon>
    </lineage>
</organism>
<dbReference type="EMBL" id="JAGGMQ010000001">
    <property type="protein sequence ID" value="MBP2170752.1"/>
    <property type="molecule type" value="Genomic_DNA"/>
</dbReference>
<reference evidence="2" key="1">
    <citation type="submission" date="2023-07" db="EMBL/GenBank/DDBJ databases">
        <title>Genome mining of underrepresented organisms for secondary metabolites.</title>
        <authorList>
            <person name="D'Agostino P.M."/>
        </authorList>
    </citation>
    <scope>NUCLEOTIDE SEQUENCE [LARGE SCALE GENOMIC DNA]</scope>
    <source>
        <strain evidence="2">WS4403</strain>
    </source>
</reference>
<evidence type="ECO:0000313" key="2">
    <source>
        <dbReference type="Proteomes" id="UP001195624"/>
    </source>
</evidence>
<comment type="caution">
    <text evidence="1">The sequence shown here is derived from an EMBL/GenBank/DDBJ whole genome shotgun (WGS) entry which is preliminary data.</text>
</comment>
<gene>
    <name evidence="1" type="ORF">J2125_003944</name>
</gene>
<dbReference type="Proteomes" id="UP001195624">
    <property type="component" value="Unassembled WGS sequence"/>
</dbReference>
<evidence type="ECO:0000313" key="1">
    <source>
        <dbReference type="EMBL" id="MBP2170752.1"/>
    </source>
</evidence>
<protein>
    <submittedName>
        <fullName evidence="1">Uncharacterized protein</fullName>
    </submittedName>
</protein>
<keyword evidence="2" id="KW-1185">Reference proteome</keyword>
<sequence length="94" mass="10275">MMKSLDELLSNNGNKQVYEINGQQVVVDLYRKASQSDIIGYELYGLMGLGMLCGQSIITPDGDAYDDFDADELRVLGVVTAIITPVYEAARPAI</sequence>
<dbReference type="RefSeq" id="WP_017801291.1">
    <property type="nucleotide sequence ID" value="NZ_JAGGMQ010000001.1"/>
</dbReference>
<accession>A0ABS4PEZ5</accession>
<name>A0ABS4PEZ5_9GAMM</name>